<gene>
    <name evidence="1" type="ORF">Sangu_1803600</name>
</gene>
<dbReference type="AlphaFoldDB" id="A0AAW2M7W7"/>
<protein>
    <submittedName>
        <fullName evidence="1">Uncharacterized protein</fullName>
    </submittedName>
</protein>
<name>A0AAW2M7W7_9LAMI</name>
<proteinExistence type="predicted"/>
<sequence length="56" mass="6258">MHSSTAPPLFSPPPLTHLLLFSIPRCDVGGHRRRKPFYSEGLCSPLLEETDLQQLA</sequence>
<evidence type="ECO:0000313" key="1">
    <source>
        <dbReference type="EMBL" id="KAL0327256.1"/>
    </source>
</evidence>
<reference evidence="1" key="2">
    <citation type="journal article" date="2024" name="Plant">
        <title>Genomic evolution and insights into agronomic trait innovations of Sesamum species.</title>
        <authorList>
            <person name="Miao H."/>
            <person name="Wang L."/>
            <person name="Qu L."/>
            <person name="Liu H."/>
            <person name="Sun Y."/>
            <person name="Le M."/>
            <person name="Wang Q."/>
            <person name="Wei S."/>
            <person name="Zheng Y."/>
            <person name="Lin W."/>
            <person name="Duan Y."/>
            <person name="Cao H."/>
            <person name="Xiong S."/>
            <person name="Wang X."/>
            <person name="Wei L."/>
            <person name="Li C."/>
            <person name="Ma Q."/>
            <person name="Ju M."/>
            <person name="Zhao R."/>
            <person name="Li G."/>
            <person name="Mu C."/>
            <person name="Tian Q."/>
            <person name="Mei H."/>
            <person name="Zhang T."/>
            <person name="Gao T."/>
            <person name="Zhang H."/>
        </authorList>
    </citation>
    <scope>NUCLEOTIDE SEQUENCE</scope>
    <source>
        <strain evidence="1">G01</strain>
    </source>
</reference>
<accession>A0AAW2M7W7</accession>
<dbReference type="EMBL" id="JACGWK010000011">
    <property type="protein sequence ID" value="KAL0327256.1"/>
    <property type="molecule type" value="Genomic_DNA"/>
</dbReference>
<reference evidence="1" key="1">
    <citation type="submission" date="2020-06" db="EMBL/GenBank/DDBJ databases">
        <authorList>
            <person name="Li T."/>
            <person name="Hu X."/>
            <person name="Zhang T."/>
            <person name="Song X."/>
            <person name="Zhang H."/>
            <person name="Dai N."/>
            <person name="Sheng W."/>
            <person name="Hou X."/>
            <person name="Wei L."/>
        </authorList>
    </citation>
    <scope>NUCLEOTIDE SEQUENCE</scope>
    <source>
        <strain evidence="1">G01</strain>
        <tissue evidence="1">Leaf</tissue>
    </source>
</reference>
<organism evidence="1">
    <name type="scientific">Sesamum angustifolium</name>
    <dbReference type="NCBI Taxonomy" id="2727405"/>
    <lineage>
        <taxon>Eukaryota</taxon>
        <taxon>Viridiplantae</taxon>
        <taxon>Streptophyta</taxon>
        <taxon>Embryophyta</taxon>
        <taxon>Tracheophyta</taxon>
        <taxon>Spermatophyta</taxon>
        <taxon>Magnoliopsida</taxon>
        <taxon>eudicotyledons</taxon>
        <taxon>Gunneridae</taxon>
        <taxon>Pentapetalae</taxon>
        <taxon>asterids</taxon>
        <taxon>lamiids</taxon>
        <taxon>Lamiales</taxon>
        <taxon>Pedaliaceae</taxon>
        <taxon>Sesamum</taxon>
    </lineage>
</organism>
<comment type="caution">
    <text evidence="1">The sequence shown here is derived from an EMBL/GenBank/DDBJ whole genome shotgun (WGS) entry which is preliminary data.</text>
</comment>